<evidence type="ECO:0008006" key="3">
    <source>
        <dbReference type="Google" id="ProtNLM"/>
    </source>
</evidence>
<dbReference type="AlphaFoldDB" id="A0A3S5GXM3"/>
<evidence type="ECO:0000256" key="1">
    <source>
        <dbReference type="SAM" id="MobiDB-lite"/>
    </source>
</evidence>
<protein>
    <recommendedName>
        <fullName evidence="3">Lipoprotein</fullName>
    </recommendedName>
</protein>
<feature type="region of interest" description="Disordered" evidence="1">
    <location>
        <begin position="26"/>
        <end position="47"/>
    </location>
</feature>
<organism evidence="2">
    <name type="scientific">Kofleria flava</name>
    <dbReference type="NCBI Taxonomy" id="694315"/>
    <lineage>
        <taxon>Bacteria</taxon>
        <taxon>Pseudomonadati</taxon>
        <taxon>Myxococcota</taxon>
        <taxon>Polyangia</taxon>
        <taxon>Haliangiales</taxon>
        <taxon>Kofleriaceae</taxon>
        <taxon>Kofleria</taxon>
    </lineage>
</organism>
<proteinExistence type="predicted"/>
<evidence type="ECO:0000313" key="2">
    <source>
        <dbReference type="EMBL" id="AYM53870.1"/>
    </source>
</evidence>
<reference evidence="2" key="1">
    <citation type="journal article" date="2018" name="J. Ind. Microbiol. Biotechnol.">
        <title>Genome mining reveals uncommon alkylpyrones as type III PKS products from myxobacteria.</title>
        <authorList>
            <person name="Hug J.J."/>
            <person name="Panter F."/>
            <person name="Krug D."/>
            <person name="Muller R."/>
        </authorList>
    </citation>
    <scope>NUCLEOTIDE SEQUENCE</scope>
    <source>
        <strain evidence="2">MNa2518</strain>
    </source>
</reference>
<sequence>MFREPHRSSPVALGAILLTGLALSGCGGDDSDGPPDPPDSVTQPASVKARVKRKSPALLASDLGQALDLPRAEICAELGSHDCFDTHEILLGGVEPYKLRIDEPLAVPSVASPMAVDRIVLTACGERATRDFDAPAEAVLFAEVAAAGAPDAAARAAVTGRLYERLLARPASAQEIDDLVGFYDELGASAQPGRDWAQLACYAVATTTEFLFY</sequence>
<accession>A0A3S5GXM3</accession>
<name>A0A3S5GXM3_9BACT</name>
<dbReference type="EMBL" id="MH908912">
    <property type="protein sequence ID" value="AYM53870.1"/>
    <property type="molecule type" value="Genomic_DNA"/>
</dbReference>
<dbReference type="PROSITE" id="PS51257">
    <property type="entry name" value="PROKAR_LIPOPROTEIN"/>
    <property type="match status" value="1"/>
</dbReference>